<gene>
    <name evidence="2" type="ORF">SAMN02745152_01704</name>
</gene>
<sequence>MKKHLLILFTIFATVSLSFAGDAAAFVDLGLSEDGKTYVFAEYGKTDKTFQGYAEIYCVDIEKNDWIDGEVFRINPSEATAKKTGREVYEELLKKASWVLKKYNLKKSEADNLLFTREIPSSTGEIVFKDFEGSSTERSIFYHIKLIKNVEGTGENCKSSFFIAVEKQDENGNVISHNIVGNPDIKRKGVTGYTINRIFSDKSGRNFVFVVEKQVENKTGTCIRYMVETIRL</sequence>
<dbReference type="EMBL" id="FUXC01000010">
    <property type="protein sequence ID" value="SJZ94539.1"/>
    <property type="molecule type" value="Genomic_DNA"/>
</dbReference>
<feature type="signal peptide" evidence="1">
    <location>
        <begin position="1"/>
        <end position="20"/>
    </location>
</feature>
<feature type="chain" id="PRO_5012278540" evidence="1">
    <location>
        <begin position="21"/>
        <end position="232"/>
    </location>
</feature>
<keyword evidence="3" id="KW-1185">Reference proteome</keyword>
<dbReference type="Pfam" id="PF10016">
    <property type="entry name" value="DUF2259"/>
    <property type="match status" value="1"/>
</dbReference>
<dbReference type="OrthoDB" id="359290at2"/>
<dbReference type="InterPro" id="IPR018725">
    <property type="entry name" value="DUF2259_secreted"/>
</dbReference>
<dbReference type="Proteomes" id="UP000190395">
    <property type="component" value="Unassembled WGS sequence"/>
</dbReference>
<evidence type="ECO:0000256" key="1">
    <source>
        <dbReference type="SAM" id="SignalP"/>
    </source>
</evidence>
<name>A0A1T4PSY5_9SPIR</name>
<dbReference type="AlphaFoldDB" id="A0A1T4PSY5"/>
<proteinExistence type="predicted"/>
<evidence type="ECO:0000313" key="2">
    <source>
        <dbReference type="EMBL" id="SJZ94539.1"/>
    </source>
</evidence>
<evidence type="ECO:0000313" key="3">
    <source>
        <dbReference type="Proteomes" id="UP000190395"/>
    </source>
</evidence>
<reference evidence="2 3" key="1">
    <citation type="submission" date="2017-02" db="EMBL/GenBank/DDBJ databases">
        <authorList>
            <person name="Peterson S.W."/>
        </authorList>
    </citation>
    <scope>NUCLEOTIDE SEQUENCE [LARGE SCALE GENOMIC DNA]</scope>
    <source>
        <strain evidence="2 3">ATCC BAA-909</strain>
    </source>
</reference>
<organism evidence="2 3">
    <name type="scientific">Treponema berlinense</name>
    <dbReference type="NCBI Taxonomy" id="225004"/>
    <lineage>
        <taxon>Bacteria</taxon>
        <taxon>Pseudomonadati</taxon>
        <taxon>Spirochaetota</taxon>
        <taxon>Spirochaetia</taxon>
        <taxon>Spirochaetales</taxon>
        <taxon>Treponemataceae</taxon>
        <taxon>Treponema</taxon>
    </lineage>
</organism>
<keyword evidence="1" id="KW-0732">Signal</keyword>
<accession>A0A1T4PSY5</accession>
<dbReference type="GeneID" id="303367935"/>
<protein>
    <submittedName>
        <fullName evidence="2">Predicted secreted protein</fullName>
    </submittedName>
</protein>
<dbReference type="RefSeq" id="WP_078931435.1">
    <property type="nucleotide sequence ID" value="NZ_CAMEQG010000061.1"/>
</dbReference>
<dbReference type="STRING" id="225004.SAMN02745152_01704"/>